<organism evidence="4 5">
    <name type="scientific">Methermicoccus shengliensis</name>
    <dbReference type="NCBI Taxonomy" id="660064"/>
    <lineage>
        <taxon>Archaea</taxon>
        <taxon>Methanobacteriati</taxon>
        <taxon>Methanobacteriota</taxon>
        <taxon>Stenosarchaea group</taxon>
        <taxon>Methanomicrobia</taxon>
        <taxon>Methanosarcinales</taxon>
        <taxon>Methermicoccaceae</taxon>
        <taxon>Methermicoccus</taxon>
    </lineage>
</organism>
<gene>
    <name evidence="4" type="ORF">HA299_01220</name>
</gene>
<comment type="caution">
    <text evidence="4">The sequence shown here is derived from an EMBL/GenBank/DDBJ whole genome shotgun (WGS) entry which is preliminary data.</text>
</comment>
<comment type="function">
    <text evidence="3">Antitoxin component of a type II toxin-antitoxin (TA) system.</text>
</comment>
<accession>A0A832RTW8</accession>
<dbReference type="RefSeq" id="WP_042686314.1">
    <property type="nucleotide sequence ID" value="NZ_DUIH01000004.1"/>
</dbReference>
<dbReference type="InterPro" id="IPR024069">
    <property type="entry name" value="AF2212-like_dom_sf"/>
</dbReference>
<dbReference type="EMBL" id="DUIH01000004">
    <property type="protein sequence ID" value="HIH69232.1"/>
    <property type="molecule type" value="Genomic_DNA"/>
</dbReference>
<evidence type="ECO:0000256" key="3">
    <source>
        <dbReference type="RuleBase" id="RU368051"/>
    </source>
</evidence>
<dbReference type="Pfam" id="PF01954">
    <property type="entry name" value="AF2212-like"/>
    <property type="match status" value="1"/>
</dbReference>
<evidence type="ECO:0000256" key="1">
    <source>
        <dbReference type="ARBA" id="ARBA00006615"/>
    </source>
</evidence>
<evidence type="ECO:0000313" key="5">
    <source>
        <dbReference type="Proteomes" id="UP000600363"/>
    </source>
</evidence>
<reference evidence="4" key="1">
    <citation type="journal article" date="2020" name="bioRxiv">
        <title>A rank-normalized archaeal taxonomy based on genome phylogeny resolves widespread incomplete and uneven classifications.</title>
        <authorList>
            <person name="Rinke C."/>
            <person name="Chuvochina M."/>
            <person name="Mussig A.J."/>
            <person name="Chaumeil P.-A."/>
            <person name="Waite D.W."/>
            <person name="Whitman W.B."/>
            <person name="Parks D.H."/>
            <person name="Hugenholtz P."/>
        </authorList>
    </citation>
    <scope>NUCLEOTIDE SEQUENCE</scope>
    <source>
        <strain evidence="4">UBA12518</strain>
    </source>
</reference>
<dbReference type="SUPFAM" id="SSF141694">
    <property type="entry name" value="AF2212/PG0164-like"/>
    <property type="match status" value="1"/>
</dbReference>
<dbReference type="Gene3D" id="4.10.1150.10">
    <property type="entry name" value="AF2212/PG0164-like"/>
    <property type="match status" value="1"/>
</dbReference>
<keyword evidence="2 3" id="KW-1277">Toxin-antitoxin system</keyword>
<evidence type="ECO:0000256" key="2">
    <source>
        <dbReference type="ARBA" id="ARBA00022649"/>
    </source>
</evidence>
<dbReference type="AlphaFoldDB" id="A0A832RTW8"/>
<dbReference type="InterPro" id="IPR008203">
    <property type="entry name" value="AF2212-like"/>
</dbReference>
<proteinExistence type="inferred from homology"/>
<name>A0A832RTW8_9EURY</name>
<dbReference type="Proteomes" id="UP000600363">
    <property type="component" value="Unassembled WGS sequence"/>
</dbReference>
<protein>
    <recommendedName>
        <fullName evidence="3">Antitoxin</fullName>
    </recommendedName>
</protein>
<comment type="similarity">
    <text evidence="1 3">Belongs to the UPF0165 family.</text>
</comment>
<sequence length="67" mass="7960">MPKTIEVVYEDGVFKPLEPVELREGERIKIKIEDRRGILEKYAGSIKLNRSVKLREILELEDEAWQY</sequence>
<evidence type="ECO:0000313" key="4">
    <source>
        <dbReference type="EMBL" id="HIH69232.1"/>
    </source>
</evidence>